<dbReference type="InterPro" id="IPR041078">
    <property type="entry name" value="Plavaka"/>
</dbReference>
<gene>
    <name evidence="1" type="ORF">A0H81_10832</name>
</gene>
<proteinExistence type="predicted"/>
<dbReference type="OrthoDB" id="2418900at2759"/>
<dbReference type="Proteomes" id="UP000092993">
    <property type="component" value="Unassembled WGS sequence"/>
</dbReference>
<dbReference type="AlphaFoldDB" id="A0A1C7M1Z9"/>
<dbReference type="OMA" id="SENSIWW"/>
<dbReference type="STRING" id="5627.A0A1C7M1Z9"/>
<dbReference type="Pfam" id="PF18759">
    <property type="entry name" value="Plavaka"/>
    <property type="match status" value="1"/>
</dbReference>
<keyword evidence="2" id="KW-1185">Reference proteome</keyword>
<dbReference type="EMBL" id="LUGG01000018">
    <property type="protein sequence ID" value="OBZ69084.1"/>
    <property type="molecule type" value="Genomic_DNA"/>
</dbReference>
<evidence type="ECO:0000313" key="2">
    <source>
        <dbReference type="Proteomes" id="UP000092993"/>
    </source>
</evidence>
<name>A0A1C7M1Z9_GRIFR</name>
<reference evidence="1 2" key="1">
    <citation type="submission" date="2016-03" db="EMBL/GenBank/DDBJ databases">
        <title>Whole genome sequencing of Grifola frondosa 9006-11.</title>
        <authorList>
            <person name="Min B."/>
            <person name="Park H."/>
            <person name="Kim J.-G."/>
            <person name="Cho H."/>
            <person name="Oh Y.-L."/>
            <person name="Kong W.-S."/>
            <person name="Choi I.-G."/>
        </authorList>
    </citation>
    <scope>NUCLEOTIDE SEQUENCE [LARGE SCALE GENOMIC DNA]</scope>
    <source>
        <strain evidence="1 2">9006-11</strain>
    </source>
</reference>
<comment type="caution">
    <text evidence="1">The sequence shown here is derived from an EMBL/GenBank/DDBJ whole genome shotgun (WGS) entry which is preliminary data.</text>
</comment>
<sequence>MNTGDWWWNLQLTFAKQKLPQGATIAPVILFSDKTHLSQFCGDKSAWLVYLTIGNIVKATRREVSSHATVLIGYLPVRKLDCFSDKTRSAARYCLLHHCMRTILSSMVQAGAQGILMTCPDDFMHSIWSIVATYCLIACCMENWCPMCKVSPTCQGNHEAYPKHDINKTMNLLIKQELKTHDPNSKDKFKSLDLPFSDIFQWFIPDLLHQLHKEVFKDHLVKWCAVIISDEELDARFRVMSQTTELCHFKHGIFTISQWTGHEHKEMEKVFLGLMPSENSIWWELGSAM</sequence>
<evidence type="ECO:0000313" key="1">
    <source>
        <dbReference type="EMBL" id="OBZ69084.1"/>
    </source>
</evidence>
<organism evidence="1 2">
    <name type="scientific">Grifola frondosa</name>
    <name type="common">Maitake</name>
    <name type="synonym">Polyporus frondosus</name>
    <dbReference type="NCBI Taxonomy" id="5627"/>
    <lineage>
        <taxon>Eukaryota</taxon>
        <taxon>Fungi</taxon>
        <taxon>Dikarya</taxon>
        <taxon>Basidiomycota</taxon>
        <taxon>Agaricomycotina</taxon>
        <taxon>Agaricomycetes</taxon>
        <taxon>Polyporales</taxon>
        <taxon>Grifolaceae</taxon>
        <taxon>Grifola</taxon>
    </lineage>
</organism>
<protein>
    <submittedName>
        <fullName evidence="1">Uncharacterized protein</fullName>
    </submittedName>
</protein>
<accession>A0A1C7M1Z9</accession>